<accession>A0A9W9NFG0</accession>
<evidence type="ECO:0000313" key="7">
    <source>
        <dbReference type="EMBL" id="KAJ5217793.1"/>
    </source>
</evidence>
<reference evidence="7" key="1">
    <citation type="submission" date="2022-11" db="EMBL/GenBank/DDBJ databases">
        <authorList>
            <person name="Petersen C."/>
        </authorList>
    </citation>
    <scope>NUCLEOTIDE SEQUENCE</scope>
    <source>
        <strain evidence="7">IBT 23319</strain>
    </source>
</reference>
<dbReference type="GO" id="GO:0005506">
    <property type="term" value="F:iron ion binding"/>
    <property type="evidence" value="ECO:0007669"/>
    <property type="project" value="InterPro"/>
</dbReference>
<evidence type="ECO:0000256" key="2">
    <source>
        <dbReference type="ARBA" id="ARBA00022692"/>
    </source>
</evidence>
<dbReference type="GO" id="GO:0016020">
    <property type="term" value="C:membrane"/>
    <property type="evidence" value="ECO:0007669"/>
    <property type="project" value="UniProtKB-SubCell"/>
</dbReference>
<dbReference type="Pfam" id="PF04116">
    <property type="entry name" value="FA_hydroxylase"/>
    <property type="match status" value="1"/>
</dbReference>
<evidence type="ECO:0000256" key="5">
    <source>
        <dbReference type="SAM" id="Phobius"/>
    </source>
</evidence>
<comment type="subcellular location">
    <subcellularLocation>
        <location evidence="1">Membrane</location>
    </subcellularLocation>
</comment>
<dbReference type="InterPro" id="IPR050307">
    <property type="entry name" value="Sterol_Desaturase_Related"/>
</dbReference>
<keyword evidence="2 5" id="KW-0812">Transmembrane</keyword>
<proteinExistence type="predicted"/>
<dbReference type="PANTHER" id="PTHR11863">
    <property type="entry name" value="STEROL DESATURASE"/>
    <property type="match status" value="1"/>
</dbReference>
<gene>
    <name evidence="7" type="ORF">N7469_011418</name>
</gene>
<feature type="transmembrane region" description="Helical" evidence="5">
    <location>
        <begin position="49"/>
        <end position="70"/>
    </location>
</feature>
<dbReference type="GeneID" id="81389490"/>
<name>A0A9W9NFG0_PENCI</name>
<organism evidence="7 8">
    <name type="scientific">Penicillium citrinum</name>
    <dbReference type="NCBI Taxonomy" id="5077"/>
    <lineage>
        <taxon>Eukaryota</taxon>
        <taxon>Fungi</taxon>
        <taxon>Dikarya</taxon>
        <taxon>Ascomycota</taxon>
        <taxon>Pezizomycotina</taxon>
        <taxon>Eurotiomycetes</taxon>
        <taxon>Eurotiomycetidae</taxon>
        <taxon>Eurotiales</taxon>
        <taxon>Aspergillaceae</taxon>
        <taxon>Penicillium</taxon>
    </lineage>
</organism>
<feature type="transmembrane region" description="Helical" evidence="5">
    <location>
        <begin position="105"/>
        <end position="128"/>
    </location>
</feature>
<dbReference type="RefSeq" id="XP_056495387.1">
    <property type="nucleotide sequence ID" value="XM_056650323.1"/>
</dbReference>
<dbReference type="GO" id="GO:0008610">
    <property type="term" value="P:lipid biosynthetic process"/>
    <property type="evidence" value="ECO:0007669"/>
    <property type="project" value="InterPro"/>
</dbReference>
<reference evidence="7" key="2">
    <citation type="journal article" date="2023" name="IMA Fungus">
        <title>Comparative genomic study of the Penicillium genus elucidates a diverse pangenome and 15 lateral gene transfer events.</title>
        <authorList>
            <person name="Petersen C."/>
            <person name="Sorensen T."/>
            <person name="Nielsen M.R."/>
            <person name="Sondergaard T.E."/>
            <person name="Sorensen J.L."/>
            <person name="Fitzpatrick D.A."/>
            <person name="Frisvad J.C."/>
            <person name="Nielsen K.L."/>
        </authorList>
    </citation>
    <scope>NUCLEOTIDE SEQUENCE</scope>
    <source>
        <strain evidence="7">IBT 23319</strain>
    </source>
</reference>
<evidence type="ECO:0000313" key="8">
    <source>
        <dbReference type="Proteomes" id="UP001147733"/>
    </source>
</evidence>
<keyword evidence="8" id="KW-1185">Reference proteome</keyword>
<evidence type="ECO:0000256" key="3">
    <source>
        <dbReference type="ARBA" id="ARBA00022989"/>
    </source>
</evidence>
<protein>
    <recommendedName>
        <fullName evidence="6">Fatty acid hydroxylase domain-containing protein</fullName>
    </recommendedName>
</protein>
<feature type="domain" description="Fatty acid hydroxylase" evidence="6">
    <location>
        <begin position="154"/>
        <end position="287"/>
    </location>
</feature>
<evidence type="ECO:0000256" key="4">
    <source>
        <dbReference type="ARBA" id="ARBA00023136"/>
    </source>
</evidence>
<keyword evidence="4 5" id="KW-0472">Membrane</keyword>
<evidence type="ECO:0000259" key="6">
    <source>
        <dbReference type="Pfam" id="PF04116"/>
    </source>
</evidence>
<dbReference type="AlphaFoldDB" id="A0A9W9NFG0"/>
<sequence>MLDALFSLSFLSLFLVPFMSSYSTSLNFLFFWMTWSTLIFSHSALKVEMIGTIVVRLLCFGVPSTLMYLFDVMAPSVAVIIKSQGEAGLPGGKRRRNLKLKHFQIVGWSLLNLFLGLFVQALIEILLVKVLRWRSALKISSRLPMPGSIIKHLLCGIVLRGILSYVAHRYALHHPRSPMIASLHKSWHHSLRGIYPLTACYDHPLPYLVGKFFPMYLPAVLLRFHLLTYLLYLAIISLEETFAYCGYTVMPMSFFLGGVARRTELHLESGGHGNFGPWGLLDLIFGSNIPDGDDDDDNDERERMFQGRVSEAIERSNRGIREGTLRRNTRKT</sequence>
<dbReference type="InterPro" id="IPR006694">
    <property type="entry name" value="Fatty_acid_hydroxylase"/>
</dbReference>
<dbReference type="GO" id="GO:0016491">
    <property type="term" value="F:oxidoreductase activity"/>
    <property type="evidence" value="ECO:0007669"/>
    <property type="project" value="InterPro"/>
</dbReference>
<feature type="transmembrane region" description="Helical" evidence="5">
    <location>
        <begin position="148"/>
        <end position="167"/>
    </location>
</feature>
<evidence type="ECO:0000256" key="1">
    <source>
        <dbReference type="ARBA" id="ARBA00004370"/>
    </source>
</evidence>
<keyword evidence="3 5" id="KW-1133">Transmembrane helix</keyword>
<feature type="transmembrane region" description="Helical" evidence="5">
    <location>
        <begin position="215"/>
        <end position="235"/>
    </location>
</feature>
<dbReference type="OrthoDB" id="408954at2759"/>
<dbReference type="EMBL" id="JAPQKT010000010">
    <property type="protein sequence ID" value="KAJ5217793.1"/>
    <property type="molecule type" value="Genomic_DNA"/>
</dbReference>
<dbReference type="Proteomes" id="UP001147733">
    <property type="component" value="Unassembled WGS sequence"/>
</dbReference>
<comment type="caution">
    <text evidence="7">The sequence shown here is derived from an EMBL/GenBank/DDBJ whole genome shotgun (WGS) entry which is preliminary data.</text>
</comment>